<feature type="non-terminal residue" evidence="2">
    <location>
        <position position="267"/>
    </location>
</feature>
<feature type="compositionally biased region" description="Basic and acidic residues" evidence="1">
    <location>
        <begin position="97"/>
        <end position="125"/>
    </location>
</feature>
<dbReference type="EMBL" id="GG671676">
    <property type="protein sequence ID" value="EER18640.1"/>
    <property type="molecule type" value="Genomic_DNA"/>
</dbReference>
<dbReference type="InParanoid" id="C5KA53"/>
<dbReference type="RefSeq" id="XP_002786844.1">
    <property type="nucleotide sequence ID" value="XM_002786798.1"/>
</dbReference>
<protein>
    <submittedName>
        <fullName evidence="2">Uncharacterized protein</fullName>
    </submittedName>
</protein>
<keyword evidence="3" id="KW-1185">Reference proteome</keyword>
<dbReference type="GeneID" id="9048690"/>
<evidence type="ECO:0000313" key="2">
    <source>
        <dbReference type="EMBL" id="EER18640.1"/>
    </source>
</evidence>
<feature type="region of interest" description="Disordered" evidence="1">
    <location>
        <begin position="174"/>
        <end position="200"/>
    </location>
</feature>
<name>C5KA53_PERM5</name>
<dbReference type="Proteomes" id="UP000007800">
    <property type="component" value="Unassembled WGS sequence"/>
</dbReference>
<evidence type="ECO:0000256" key="1">
    <source>
        <dbReference type="SAM" id="MobiDB-lite"/>
    </source>
</evidence>
<feature type="region of interest" description="Disordered" evidence="1">
    <location>
        <begin position="87"/>
        <end position="125"/>
    </location>
</feature>
<evidence type="ECO:0000313" key="3">
    <source>
        <dbReference type="Proteomes" id="UP000007800"/>
    </source>
</evidence>
<gene>
    <name evidence="2" type="ORF">Pmar_PMAR001661</name>
</gene>
<sequence>MFLISWGLVRFHGLRSPLSEEFYAIVLDELDPEETGRIYLDDLQELYQAVWDERRTGVLNPDAPLPTIGDEEEAAGRRALEALTAELPPPTPITHRHVVEGSSRKSSGEMGNEVEREHGEEGLGVEKEEEMVVEEAVKGTVVREEEKGIVVEEKEAVMVVNNGNELVCEEMREGQTMGEQGDEKGERKLEPEEEEGMTVVAREEEVAVEEQGEMIVVMDGEVPVLEGLEEGRQEVALPQADAESASAEEEASPIYGDAIIQDDSCKS</sequence>
<feature type="region of interest" description="Disordered" evidence="1">
    <location>
        <begin position="235"/>
        <end position="267"/>
    </location>
</feature>
<dbReference type="AlphaFoldDB" id="C5KA53"/>
<accession>C5KA53</accession>
<organism evidence="3">
    <name type="scientific">Perkinsus marinus (strain ATCC 50983 / TXsc)</name>
    <dbReference type="NCBI Taxonomy" id="423536"/>
    <lineage>
        <taxon>Eukaryota</taxon>
        <taxon>Sar</taxon>
        <taxon>Alveolata</taxon>
        <taxon>Perkinsozoa</taxon>
        <taxon>Perkinsea</taxon>
        <taxon>Perkinsida</taxon>
        <taxon>Perkinsidae</taxon>
        <taxon>Perkinsus</taxon>
    </lineage>
</organism>
<feature type="compositionally biased region" description="Basic and acidic residues" evidence="1">
    <location>
        <begin position="181"/>
        <end position="190"/>
    </location>
</feature>
<reference evidence="2 3" key="1">
    <citation type="submission" date="2008-07" db="EMBL/GenBank/DDBJ databases">
        <authorList>
            <person name="El-Sayed N."/>
            <person name="Caler E."/>
            <person name="Inman J."/>
            <person name="Amedeo P."/>
            <person name="Hass B."/>
            <person name="Wortman J."/>
        </authorList>
    </citation>
    <scope>NUCLEOTIDE SEQUENCE [LARGE SCALE GENOMIC DNA]</scope>
    <source>
        <strain evidence="3">ATCC 50983 / TXsc</strain>
    </source>
</reference>
<proteinExistence type="predicted"/>